<dbReference type="InterPro" id="IPR041652">
    <property type="entry name" value="DUF5616"/>
</dbReference>
<evidence type="ECO:0000313" key="4">
    <source>
        <dbReference type="Proteomes" id="UP001432202"/>
    </source>
</evidence>
<sequence>MDEIDSLKEAYIDYKYFLNRGYPRKIALDAITARYNLSQAKRLLLYRCVHSDEEIRIIKHKIVNEKEIVVDGYNLALTLISAINGEDIFLCDDGFFRDLGLGKYKDSDMITDVLLLITEYCEKLRINCEIILDSQLSKSGNIISILKKKNINARTVTKADKEIIISSKAVYSNDFLILYKSQKISNVLNNMFLENYFKIFKGPWVIN</sequence>
<feature type="domain" description="DUF5616" evidence="2">
    <location>
        <begin position="63"/>
        <end position="188"/>
    </location>
</feature>
<name>A0AAX4KZE0_9CREN</name>
<dbReference type="RefSeq" id="WP_338600188.1">
    <property type="nucleotide sequence ID" value="NZ_CP146016.1"/>
</dbReference>
<organism evidence="3 4">
    <name type="scientific">Sulfolobus tengchongensis</name>
    <dbReference type="NCBI Taxonomy" id="207809"/>
    <lineage>
        <taxon>Archaea</taxon>
        <taxon>Thermoproteota</taxon>
        <taxon>Thermoprotei</taxon>
        <taxon>Sulfolobales</taxon>
        <taxon>Sulfolobaceae</taxon>
        <taxon>Sulfolobus</taxon>
    </lineage>
</organism>
<dbReference type="GeneID" id="89337398"/>
<evidence type="ECO:0000259" key="2">
    <source>
        <dbReference type="Pfam" id="PF18481"/>
    </source>
</evidence>
<evidence type="ECO:0000259" key="1">
    <source>
        <dbReference type="Pfam" id="PF04256"/>
    </source>
</evidence>
<dbReference type="AlphaFoldDB" id="A0AAX4KZE0"/>
<reference evidence="3 4" key="1">
    <citation type="submission" date="2024-02" db="EMBL/GenBank/DDBJ databases">
        <title>STSV induces naive adaptation in Sulfolobus.</title>
        <authorList>
            <person name="Xiang X."/>
            <person name="Song M."/>
        </authorList>
    </citation>
    <scope>NUCLEOTIDE SEQUENCE [LARGE SCALE GENOMIC DNA]</scope>
    <source>
        <strain evidence="3 4">RT2</strain>
    </source>
</reference>
<keyword evidence="4" id="KW-1185">Reference proteome</keyword>
<dbReference type="Pfam" id="PF04256">
    <property type="entry name" value="DUF434"/>
    <property type="match status" value="1"/>
</dbReference>
<gene>
    <name evidence="3" type="ORF">V6M85_11475</name>
</gene>
<evidence type="ECO:0000313" key="3">
    <source>
        <dbReference type="EMBL" id="WWQ60060.1"/>
    </source>
</evidence>
<protein>
    <submittedName>
        <fullName evidence="3">DUF434 domain-containing protein</fullName>
    </submittedName>
</protein>
<accession>A0AAX4KZE0</accession>
<dbReference type="PANTHER" id="PTHR42252:SF1">
    <property type="entry name" value="DUF434 DOMAIN-CONTAINING PROTEIN"/>
    <property type="match status" value="1"/>
</dbReference>
<dbReference type="EMBL" id="CP146016">
    <property type="protein sequence ID" value="WWQ60060.1"/>
    <property type="molecule type" value="Genomic_DNA"/>
</dbReference>
<feature type="domain" description="DUF434" evidence="1">
    <location>
        <begin position="6"/>
        <end position="61"/>
    </location>
</feature>
<proteinExistence type="predicted"/>
<dbReference type="Proteomes" id="UP001432202">
    <property type="component" value="Chromosome"/>
</dbReference>
<dbReference type="InterPro" id="IPR007368">
    <property type="entry name" value="DUF434"/>
</dbReference>
<dbReference type="Pfam" id="PF18481">
    <property type="entry name" value="DUF5616"/>
    <property type="match status" value="1"/>
</dbReference>
<dbReference type="PANTHER" id="PTHR42252">
    <property type="entry name" value="DUF5616 DOMAIN-CONTAINING PROTEIN"/>
    <property type="match status" value="1"/>
</dbReference>